<protein>
    <submittedName>
        <fullName evidence="1">Uncharacterized protein</fullName>
    </submittedName>
</protein>
<reference evidence="1 2" key="1">
    <citation type="submission" date="2020-08" db="EMBL/GenBank/DDBJ databases">
        <title>Complete genome and description of Campylobacter massiliensis Marseille-Q3452 sp. nov.</title>
        <authorList>
            <person name="Antezack A."/>
        </authorList>
    </citation>
    <scope>NUCLEOTIDE SEQUENCE [LARGE SCALE GENOMIC DNA]</scope>
    <source>
        <strain evidence="1 2">Marseille-Q3452</strain>
    </source>
</reference>
<dbReference type="AlphaFoldDB" id="A0A842J5Q5"/>
<evidence type="ECO:0000313" key="1">
    <source>
        <dbReference type="EMBL" id="MBC2883226.1"/>
    </source>
</evidence>
<evidence type="ECO:0000313" key="2">
    <source>
        <dbReference type="Proteomes" id="UP000552683"/>
    </source>
</evidence>
<name>A0A842J5Q5_9BACT</name>
<sequence>MQSLFQVEPAQVEILNFQTFTTEYVAKRYDTTVNNIKEHKRLHTDEIVEGIHFIVAKNDRNRPIIKWTLRGIIKLGMFIRSKEAKNFRLWAEMELEKTILGELESAKEARARNLTLADKVISLEAAAKLEAKRVAREISSYKSQLSHKDAFIAELTHKLESRDKKINELATRIVLFDDHTYNPAFKELESLKDDMTNMHYKLTQAIIGVKEKLIARKD</sequence>
<organism evidence="1 2">
    <name type="scientific">Campylobacter massiliensis</name>
    <dbReference type="NCBI Taxonomy" id="2762557"/>
    <lineage>
        <taxon>Bacteria</taxon>
        <taxon>Pseudomonadati</taxon>
        <taxon>Campylobacterota</taxon>
        <taxon>Epsilonproteobacteria</taxon>
        <taxon>Campylobacterales</taxon>
        <taxon>Campylobacteraceae</taxon>
        <taxon>Campylobacter</taxon>
    </lineage>
</organism>
<dbReference type="EMBL" id="JACLZK010000002">
    <property type="protein sequence ID" value="MBC2883226.1"/>
    <property type="molecule type" value="Genomic_DNA"/>
</dbReference>
<comment type="caution">
    <text evidence="1">The sequence shown here is derived from an EMBL/GenBank/DDBJ whole genome shotgun (WGS) entry which is preliminary data.</text>
</comment>
<gene>
    <name evidence="1" type="ORF">H7R39_08150</name>
</gene>
<keyword evidence="2" id="KW-1185">Reference proteome</keyword>
<dbReference type="Proteomes" id="UP000552683">
    <property type="component" value="Unassembled WGS sequence"/>
</dbReference>
<accession>A0A842J5Q5</accession>
<proteinExistence type="predicted"/>
<dbReference type="RefSeq" id="WP_185898772.1">
    <property type="nucleotide sequence ID" value="NZ_JACLZK010000002.1"/>
</dbReference>